<dbReference type="AlphaFoldDB" id="A0AAE3UEV3"/>
<organism evidence="1 2">
    <name type="scientific">Xanthocytophaga agilis</name>
    <dbReference type="NCBI Taxonomy" id="3048010"/>
    <lineage>
        <taxon>Bacteria</taxon>
        <taxon>Pseudomonadati</taxon>
        <taxon>Bacteroidota</taxon>
        <taxon>Cytophagia</taxon>
        <taxon>Cytophagales</taxon>
        <taxon>Rhodocytophagaceae</taxon>
        <taxon>Xanthocytophaga</taxon>
    </lineage>
</organism>
<accession>A0AAE3UEV3</accession>
<name>A0AAE3UEV3_9BACT</name>
<gene>
    <name evidence="1" type="ORF">QNI22_13805</name>
</gene>
<proteinExistence type="predicted"/>
<reference evidence="1" key="1">
    <citation type="submission" date="2023-05" db="EMBL/GenBank/DDBJ databases">
        <authorList>
            <person name="Zhang X."/>
        </authorList>
    </citation>
    <scope>NUCLEOTIDE SEQUENCE</scope>
    <source>
        <strain evidence="1">BD1B2-1</strain>
    </source>
</reference>
<dbReference type="RefSeq" id="WP_314511344.1">
    <property type="nucleotide sequence ID" value="NZ_JASJOU010000004.1"/>
</dbReference>
<dbReference type="EMBL" id="JASJOU010000004">
    <property type="protein sequence ID" value="MDJ1501736.1"/>
    <property type="molecule type" value="Genomic_DNA"/>
</dbReference>
<comment type="caution">
    <text evidence="1">The sequence shown here is derived from an EMBL/GenBank/DDBJ whole genome shotgun (WGS) entry which is preliminary data.</text>
</comment>
<protein>
    <submittedName>
        <fullName evidence="1">Uncharacterized protein</fullName>
    </submittedName>
</protein>
<evidence type="ECO:0000313" key="2">
    <source>
        <dbReference type="Proteomes" id="UP001232063"/>
    </source>
</evidence>
<sequence length="99" mass="11285">MRYLSIPVFAKNSSVEVTYCHFFLKKRLMCMAIGDNIMKYGFADEMLPQVEGVRYYCIGTLDEMGPSLQTEIIQILKLEDWDFSICDNPSIVILSSTAS</sequence>
<keyword evidence="2" id="KW-1185">Reference proteome</keyword>
<evidence type="ECO:0000313" key="1">
    <source>
        <dbReference type="EMBL" id="MDJ1501736.1"/>
    </source>
</evidence>
<dbReference type="Proteomes" id="UP001232063">
    <property type="component" value="Unassembled WGS sequence"/>
</dbReference>